<dbReference type="Proteomes" id="UP000383932">
    <property type="component" value="Unassembled WGS sequence"/>
</dbReference>
<dbReference type="PANTHER" id="PTHR31001">
    <property type="entry name" value="UNCHARACTERIZED TRANSCRIPTIONAL REGULATORY PROTEIN"/>
    <property type="match status" value="1"/>
</dbReference>
<evidence type="ECO:0000259" key="4">
    <source>
        <dbReference type="SMART" id="SM00906"/>
    </source>
</evidence>
<feature type="compositionally biased region" description="Basic and acidic residues" evidence="3">
    <location>
        <begin position="621"/>
        <end position="643"/>
    </location>
</feature>
<comment type="subcellular location">
    <subcellularLocation>
        <location evidence="1">Nucleus</location>
    </subcellularLocation>
</comment>
<evidence type="ECO:0000256" key="2">
    <source>
        <dbReference type="ARBA" id="ARBA00023242"/>
    </source>
</evidence>
<dbReference type="SMART" id="SM00906">
    <property type="entry name" value="Fungal_trans"/>
    <property type="match status" value="1"/>
</dbReference>
<feature type="compositionally biased region" description="Polar residues" evidence="3">
    <location>
        <begin position="663"/>
        <end position="673"/>
    </location>
</feature>
<dbReference type="InterPro" id="IPR050613">
    <property type="entry name" value="Sec_Metabolite_Reg"/>
</dbReference>
<dbReference type="GO" id="GO:0005634">
    <property type="term" value="C:nucleus"/>
    <property type="evidence" value="ECO:0007669"/>
    <property type="project" value="UniProtKB-SubCell"/>
</dbReference>
<feature type="region of interest" description="Disordered" evidence="3">
    <location>
        <begin position="560"/>
        <end position="579"/>
    </location>
</feature>
<comment type="caution">
    <text evidence="5">The sequence shown here is derived from an EMBL/GenBank/DDBJ whole genome shotgun (WGS) entry which is preliminary data.</text>
</comment>
<feature type="region of interest" description="Disordered" evidence="3">
    <location>
        <begin position="35"/>
        <end position="65"/>
    </location>
</feature>
<dbReference type="Pfam" id="PF04082">
    <property type="entry name" value="Fungal_trans"/>
    <property type="match status" value="1"/>
</dbReference>
<feature type="domain" description="Xylanolytic transcriptional activator regulatory" evidence="4">
    <location>
        <begin position="248"/>
        <end position="318"/>
    </location>
</feature>
<feature type="compositionally biased region" description="Low complexity" evidence="3">
    <location>
        <begin position="863"/>
        <end position="875"/>
    </location>
</feature>
<dbReference type="InterPro" id="IPR007219">
    <property type="entry name" value="XnlR_reg_dom"/>
</dbReference>
<feature type="region of interest" description="Disordered" evidence="3">
    <location>
        <begin position="598"/>
        <end position="761"/>
    </location>
</feature>
<reference evidence="5 6" key="1">
    <citation type="journal article" date="2019" name="Fungal Biol. Biotechnol.">
        <title>Draft genome sequence of fastidious pathogen Ceratobasidium theobromae, which causes vascular-streak dieback in Theobroma cacao.</title>
        <authorList>
            <person name="Ali S.S."/>
            <person name="Asman A."/>
            <person name="Shao J."/>
            <person name="Firmansyah A.P."/>
            <person name="Susilo A.W."/>
            <person name="Rosmana A."/>
            <person name="McMahon P."/>
            <person name="Junaid M."/>
            <person name="Guest D."/>
            <person name="Kheng T.Y."/>
            <person name="Meinhardt L.W."/>
            <person name="Bailey B.A."/>
        </authorList>
    </citation>
    <scope>NUCLEOTIDE SEQUENCE [LARGE SCALE GENOMIC DNA]</scope>
    <source>
        <strain evidence="5 6">CT2</strain>
    </source>
</reference>
<keyword evidence="2" id="KW-0539">Nucleus</keyword>
<feature type="compositionally biased region" description="Pro residues" evidence="3">
    <location>
        <begin position="51"/>
        <end position="65"/>
    </location>
</feature>
<dbReference type="PANTHER" id="PTHR31001:SF89">
    <property type="entry name" value="ZN(2)-C6 FUNGAL-TYPE DOMAIN-CONTAINING PROTEIN"/>
    <property type="match status" value="1"/>
</dbReference>
<sequence length="892" mass="94159">MDNKDGVLDAAPDPPDAGKAIADVQSLHNRVSALEDSWRAWTNTQPGQTPAIPPPSAPHPPPPPPAVVAADDLASALVGLDDVSSLWAAHLGVNLGALSLRPATPDSDDEDHMAGVTPAHIALLPPRSQRALLWDAAQLVLGPHAGLAPRTRARFERMCAALEAPDGTRTRWALSLLAVGTAGLAIGAQVVSESATASPPAPPCPRALAALSHRALSPSALDTDAVLAALLHAAHGTLDGRPRIRPSVWPDVCRAVGVARAMGLGLPARKGDDLDDWRRRVWWEVYCADLFTSDYIGLPPSIDDSTFSTALPRDTDSDGERANEDKDDAMSYFVLKCRLAQLIKSLKRRLLDERPFPFEGATAMERTVADFMQDLPPAWKLDMSAPVPPRDSPPSLPGVASLGDHESALMLQRCELATAANALILKAYYPFLKRTAPDVLSQPPGGLASPHHAALACSSAAHALVHASLTAHRLLPRTRPYSFAQQLFGGAVVAASVAITSPTGLYAQLALNDVRAALAVLRELDIFAGSVLGVEGVSSEAVRVVDVLVSKAESAMGVGAASSAGLKRKRRETDNGAESDLGIGFELPFVGAAVVTCSPEEDRESKDSTAILPVPLPVVPEPRRERNPEPEPKREREHREKPPKVSPYPRIGVRVRNKPSKGSAATPTSTTTVGPVRSRAGSSVGDRASAGTSPVTGLSPPQQQSTPCSQQSAPPGSLQPPSSIPQSGSIPSQSPSIPSQPGTLAPQPGAMPGSLPQPLTVPHQPALQVITEQPAPYLGGATGEYPPYGETYAQMPYMITTPATPVRGDYQREFYAGYDYSMVNEYKEGMPGGDMGNMGEYKDPAIVQDAVGDVAQQQGWYRHAPAGPSQAQQGQWNGAFEMSSWGAPPGNR</sequence>
<dbReference type="GO" id="GO:0008270">
    <property type="term" value="F:zinc ion binding"/>
    <property type="evidence" value="ECO:0007669"/>
    <property type="project" value="InterPro"/>
</dbReference>
<organism evidence="5 6">
    <name type="scientific">Ceratobasidium theobromae</name>
    <dbReference type="NCBI Taxonomy" id="1582974"/>
    <lineage>
        <taxon>Eukaryota</taxon>
        <taxon>Fungi</taxon>
        <taxon>Dikarya</taxon>
        <taxon>Basidiomycota</taxon>
        <taxon>Agaricomycotina</taxon>
        <taxon>Agaricomycetes</taxon>
        <taxon>Cantharellales</taxon>
        <taxon>Ceratobasidiaceae</taxon>
        <taxon>Ceratobasidium</taxon>
    </lineage>
</organism>
<evidence type="ECO:0000256" key="1">
    <source>
        <dbReference type="ARBA" id="ARBA00004123"/>
    </source>
</evidence>
<gene>
    <name evidence="5" type="ORF">CTheo_3612</name>
</gene>
<feature type="region of interest" description="Disordered" evidence="3">
    <location>
        <begin position="1"/>
        <end position="20"/>
    </location>
</feature>
<dbReference type="AlphaFoldDB" id="A0A5N5QNZ0"/>
<evidence type="ECO:0000313" key="5">
    <source>
        <dbReference type="EMBL" id="KAB5592977.1"/>
    </source>
</evidence>
<feature type="region of interest" description="Disordered" evidence="3">
    <location>
        <begin position="863"/>
        <end position="892"/>
    </location>
</feature>
<dbReference type="CDD" id="cd12148">
    <property type="entry name" value="fungal_TF_MHR"/>
    <property type="match status" value="1"/>
</dbReference>
<dbReference type="EMBL" id="SSOP01000049">
    <property type="protein sequence ID" value="KAB5592977.1"/>
    <property type="molecule type" value="Genomic_DNA"/>
</dbReference>
<name>A0A5N5QNZ0_9AGAM</name>
<keyword evidence="6" id="KW-1185">Reference proteome</keyword>
<protein>
    <recommendedName>
        <fullName evidence="4">Xylanolytic transcriptional activator regulatory domain-containing protein</fullName>
    </recommendedName>
</protein>
<accession>A0A5N5QNZ0</accession>
<dbReference type="OrthoDB" id="2269373at2759"/>
<proteinExistence type="predicted"/>
<evidence type="ECO:0000313" key="6">
    <source>
        <dbReference type="Proteomes" id="UP000383932"/>
    </source>
</evidence>
<evidence type="ECO:0000256" key="3">
    <source>
        <dbReference type="SAM" id="MobiDB-lite"/>
    </source>
</evidence>
<dbReference type="GO" id="GO:0006351">
    <property type="term" value="P:DNA-templated transcription"/>
    <property type="evidence" value="ECO:0007669"/>
    <property type="project" value="InterPro"/>
</dbReference>
<dbReference type="GO" id="GO:0003677">
    <property type="term" value="F:DNA binding"/>
    <property type="evidence" value="ECO:0007669"/>
    <property type="project" value="InterPro"/>
</dbReference>
<feature type="compositionally biased region" description="Low complexity" evidence="3">
    <location>
        <begin position="699"/>
        <end position="742"/>
    </location>
</feature>